<feature type="domain" description="Methyltransferase type 11" evidence="1">
    <location>
        <begin position="51"/>
        <end position="144"/>
    </location>
</feature>
<dbReference type="PANTHER" id="PTHR44942:SF10">
    <property type="entry name" value="METHYLTRANSFERASE TYPE 11 DOMAIN-CONTAINING PROTEIN"/>
    <property type="match status" value="1"/>
</dbReference>
<dbReference type="GeneID" id="37042011"/>
<dbReference type="CDD" id="cd02440">
    <property type="entry name" value="AdoMet_MTases"/>
    <property type="match status" value="1"/>
</dbReference>
<organism evidence="2 3">
    <name type="scientific">Acaromyces ingoldii</name>
    <dbReference type="NCBI Taxonomy" id="215250"/>
    <lineage>
        <taxon>Eukaryota</taxon>
        <taxon>Fungi</taxon>
        <taxon>Dikarya</taxon>
        <taxon>Basidiomycota</taxon>
        <taxon>Ustilaginomycotina</taxon>
        <taxon>Exobasidiomycetes</taxon>
        <taxon>Exobasidiales</taxon>
        <taxon>Cryptobasidiaceae</taxon>
        <taxon>Acaromyces</taxon>
    </lineage>
</organism>
<dbReference type="Proteomes" id="UP000245768">
    <property type="component" value="Unassembled WGS sequence"/>
</dbReference>
<evidence type="ECO:0000313" key="2">
    <source>
        <dbReference type="EMBL" id="PWN88756.1"/>
    </source>
</evidence>
<dbReference type="Gene3D" id="3.40.50.150">
    <property type="entry name" value="Vaccinia Virus protein VP39"/>
    <property type="match status" value="1"/>
</dbReference>
<dbReference type="InterPro" id="IPR013216">
    <property type="entry name" value="Methyltransf_11"/>
</dbReference>
<evidence type="ECO:0000259" key="1">
    <source>
        <dbReference type="Pfam" id="PF08241"/>
    </source>
</evidence>
<dbReference type="PANTHER" id="PTHR44942">
    <property type="entry name" value="METHYLTRANSF_11 DOMAIN-CONTAINING PROTEIN"/>
    <property type="match status" value="1"/>
</dbReference>
<protein>
    <submittedName>
        <fullName evidence="2">S-adenosyl-L-methionine-dependent methyltransferase</fullName>
    </submittedName>
</protein>
<dbReference type="OrthoDB" id="10027013at2759"/>
<dbReference type="GO" id="GO:0008757">
    <property type="term" value="F:S-adenosylmethionine-dependent methyltransferase activity"/>
    <property type="evidence" value="ECO:0007669"/>
    <property type="project" value="InterPro"/>
</dbReference>
<accession>A0A316YI57</accession>
<reference evidence="2" key="1">
    <citation type="journal article" date="2018" name="Mol. Biol. Evol.">
        <title>Broad Genomic Sampling Reveals a Smut Pathogenic Ancestry of the Fungal Clade Ustilaginomycotina.</title>
        <authorList>
            <person name="Kijpornyongpan T."/>
            <person name="Mondo S.J."/>
            <person name="Barry K."/>
            <person name="Sandor L."/>
            <person name="Lee J."/>
            <person name="Lipzen A."/>
            <person name="Pangilinan J."/>
            <person name="LaButti K."/>
            <person name="Hainaut M."/>
            <person name="Henrissat B."/>
            <person name="Grigoriev I.V."/>
            <person name="Spatafora J.W."/>
            <person name="Aime M.C."/>
        </authorList>
    </citation>
    <scope>NUCLEOTIDE SEQUENCE [LARGE SCALE GENOMIC DNA]</scope>
    <source>
        <strain evidence="2">MCA 4198</strain>
    </source>
</reference>
<dbReference type="AlphaFoldDB" id="A0A316YI57"/>
<sequence>MPPVRDPTFLAYSAAQAAAYAKSRMAYPRRLYDYILEYHGAGATTKLGTLLDVGCGPGNSTREFAPRFHKAVAIDGSAAMIEEARRLSTLPIQFECKTGEQCADVVDDESVDVLTSAMAAHWLDMDAFWPAVARVLKPGGTVAIWFVYAMKCHPSTPNAPQIEAVLQDLDSRVLLDYQQPGNKLVMNGYRDLELPWTIAKPVQAFDKSSFQRKEWDKDEDGDFFGGQRTSSLEEVAAALSTTSAVTRWREANAGSGAEDCVEAAVAKIRRLLGSQHDYITWGGPTTMLLFKKKK</sequence>
<dbReference type="RefSeq" id="XP_025375954.1">
    <property type="nucleotide sequence ID" value="XM_025520095.1"/>
</dbReference>
<dbReference type="InterPro" id="IPR051052">
    <property type="entry name" value="Diverse_substrate_MTase"/>
</dbReference>
<gene>
    <name evidence="2" type="ORF">FA10DRAFT_262055</name>
</gene>
<dbReference type="Pfam" id="PF08241">
    <property type="entry name" value="Methyltransf_11"/>
    <property type="match status" value="1"/>
</dbReference>
<dbReference type="GO" id="GO:0032259">
    <property type="term" value="P:methylation"/>
    <property type="evidence" value="ECO:0007669"/>
    <property type="project" value="UniProtKB-KW"/>
</dbReference>
<dbReference type="InParanoid" id="A0A316YI57"/>
<dbReference type="InterPro" id="IPR029063">
    <property type="entry name" value="SAM-dependent_MTases_sf"/>
</dbReference>
<evidence type="ECO:0000313" key="3">
    <source>
        <dbReference type="Proteomes" id="UP000245768"/>
    </source>
</evidence>
<proteinExistence type="predicted"/>
<dbReference type="SUPFAM" id="SSF53335">
    <property type="entry name" value="S-adenosyl-L-methionine-dependent methyltransferases"/>
    <property type="match status" value="1"/>
</dbReference>
<dbReference type="EMBL" id="KZ819638">
    <property type="protein sequence ID" value="PWN88756.1"/>
    <property type="molecule type" value="Genomic_DNA"/>
</dbReference>
<keyword evidence="2" id="KW-0808">Transferase</keyword>
<name>A0A316YI57_9BASI</name>
<keyword evidence="3" id="KW-1185">Reference proteome</keyword>
<keyword evidence="2" id="KW-0489">Methyltransferase</keyword>
<dbReference type="STRING" id="215250.A0A316YI57"/>